<gene>
    <name evidence="1" type="ORF">RDB_LOCUS52672</name>
</gene>
<reference evidence="1" key="1">
    <citation type="submission" date="2021-01" db="EMBL/GenBank/DDBJ databases">
        <authorList>
            <person name="Kaushik A."/>
        </authorList>
    </citation>
    <scope>NUCLEOTIDE SEQUENCE</scope>
    <source>
        <strain evidence="1">AG5</strain>
    </source>
</reference>
<accession>A0A8H3DYW8</accession>
<sequence>MSSAKTVEFIPTLFRQKPPTKLIGQENGRDLYLWYITEDESLRLSKLLRRNFQETGMGGTKVVGLPLPCHGCGKYQEFIDWVWTAIMRSVHSSDFIFNALMKSRQGVETQHDVYCSECGMLTIKRVKDASEGNAPDIYLAQQFHLPKYQPTLPSQRPSADPKTPMPVVTWGRWWLDNSGRCLVKKYGDKVPEVSA</sequence>
<dbReference type="EMBL" id="CAJNJQ010001050">
    <property type="protein sequence ID" value="CAE7116398.1"/>
    <property type="molecule type" value="Genomic_DNA"/>
</dbReference>
<dbReference type="AlphaFoldDB" id="A0A8H3DYW8"/>
<evidence type="ECO:0000313" key="1">
    <source>
        <dbReference type="EMBL" id="CAE7116398.1"/>
    </source>
</evidence>
<comment type="caution">
    <text evidence="1">The sequence shown here is derived from an EMBL/GenBank/DDBJ whole genome shotgun (WGS) entry which is preliminary data.</text>
</comment>
<dbReference type="Proteomes" id="UP000663827">
    <property type="component" value="Unassembled WGS sequence"/>
</dbReference>
<organism evidence="1 2">
    <name type="scientific">Rhizoctonia solani</name>
    <dbReference type="NCBI Taxonomy" id="456999"/>
    <lineage>
        <taxon>Eukaryota</taxon>
        <taxon>Fungi</taxon>
        <taxon>Dikarya</taxon>
        <taxon>Basidiomycota</taxon>
        <taxon>Agaricomycotina</taxon>
        <taxon>Agaricomycetes</taxon>
        <taxon>Cantharellales</taxon>
        <taxon>Ceratobasidiaceae</taxon>
        <taxon>Rhizoctonia</taxon>
    </lineage>
</organism>
<proteinExistence type="predicted"/>
<name>A0A8H3DYW8_9AGAM</name>
<evidence type="ECO:0000313" key="2">
    <source>
        <dbReference type="Proteomes" id="UP000663827"/>
    </source>
</evidence>
<protein>
    <submittedName>
        <fullName evidence="1">Uncharacterized protein</fullName>
    </submittedName>
</protein>